<evidence type="ECO:0000256" key="2">
    <source>
        <dbReference type="ARBA" id="ARBA00022840"/>
    </source>
</evidence>
<dbReference type="GO" id="GO:0005829">
    <property type="term" value="C:cytosol"/>
    <property type="evidence" value="ECO:0007669"/>
    <property type="project" value="TreeGrafter"/>
</dbReference>
<dbReference type="InterPro" id="IPR033875">
    <property type="entry name" value="FlhG"/>
</dbReference>
<keyword evidence="2" id="KW-0067">ATP-binding</keyword>
<dbReference type="Pfam" id="PF13614">
    <property type="entry name" value="AAA_31"/>
    <property type="match status" value="1"/>
</dbReference>
<dbReference type="PANTHER" id="PTHR43384:SF4">
    <property type="entry name" value="CELLULOSE BIOSYNTHESIS PROTEIN BCSQ-RELATED"/>
    <property type="match status" value="1"/>
</dbReference>
<protein>
    <submittedName>
        <fullName evidence="4">MinD/ParA family protein</fullName>
    </submittedName>
</protein>
<dbReference type="EMBL" id="CP054491">
    <property type="protein sequence ID" value="QKQ26415.1"/>
    <property type="molecule type" value="Genomic_DNA"/>
</dbReference>
<dbReference type="GO" id="GO:0009898">
    <property type="term" value="C:cytoplasmic side of plasma membrane"/>
    <property type="evidence" value="ECO:0007669"/>
    <property type="project" value="TreeGrafter"/>
</dbReference>
<evidence type="ECO:0000313" key="5">
    <source>
        <dbReference type="Proteomes" id="UP000509658"/>
    </source>
</evidence>
<keyword evidence="5" id="KW-1185">Reference proteome</keyword>
<evidence type="ECO:0000256" key="1">
    <source>
        <dbReference type="ARBA" id="ARBA00022741"/>
    </source>
</evidence>
<evidence type="ECO:0000259" key="3">
    <source>
        <dbReference type="Pfam" id="PF13614"/>
    </source>
</evidence>
<proteinExistence type="predicted"/>
<dbReference type="InterPro" id="IPR025669">
    <property type="entry name" value="AAA_dom"/>
</dbReference>
<dbReference type="InterPro" id="IPR027417">
    <property type="entry name" value="P-loop_NTPase"/>
</dbReference>
<sequence length="279" mass="30418">MSQSTSPAHKTEVIVIAITSGKGGVGKTSVSTNLGIALASRGQRVCIFDADTGMANINVLLGKSPELTLEHLLSGEHTIDEILIEGPHGVQIVPAASGIADCAQLNHSQHQRLIEALRELESRFDYLLIDTAAGASDTVLEFLRAAQQMVVVITPDPTSMTNAFSLLKIAKNRHIDTPAYILTNQVPNHQKSLEIFQRFQDATKSICRESLFLRKFVLGIQAQANSKTSRDRLCLRRRPSCVRCVITSSLLYTTPSVTLRRHKAAAASSPSFARALNYE</sequence>
<gene>
    <name evidence="4" type="ORF">HUE57_09065</name>
</gene>
<feature type="domain" description="AAA" evidence="3">
    <location>
        <begin position="15"/>
        <end position="170"/>
    </location>
</feature>
<organism evidence="4 5">
    <name type="scientific">Candidatus Reidiella endopervernicosa</name>
    <dbReference type="NCBI Taxonomy" id="2738883"/>
    <lineage>
        <taxon>Bacteria</taxon>
        <taxon>Pseudomonadati</taxon>
        <taxon>Pseudomonadota</taxon>
        <taxon>Gammaproteobacteria</taxon>
        <taxon>Candidatus Reidiella</taxon>
    </lineage>
</organism>
<evidence type="ECO:0000313" key="4">
    <source>
        <dbReference type="EMBL" id="QKQ26415.1"/>
    </source>
</evidence>
<dbReference type="PANTHER" id="PTHR43384">
    <property type="entry name" value="SEPTUM SITE-DETERMINING PROTEIN MIND HOMOLOG, CHLOROPLASTIC-RELATED"/>
    <property type="match status" value="1"/>
</dbReference>
<dbReference type="KEGG" id="rev:HUE57_09065"/>
<dbReference type="Gene3D" id="3.40.50.300">
    <property type="entry name" value="P-loop containing nucleotide triphosphate hydrolases"/>
    <property type="match status" value="1"/>
</dbReference>
<keyword evidence="1" id="KW-0547">Nucleotide-binding</keyword>
<name>A0A6N0HVJ1_9GAMM</name>
<dbReference type="AlphaFoldDB" id="A0A6N0HVJ1"/>
<dbReference type="Proteomes" id="UP000509658">
    <property type="component" value="Chromosome"/>
</dbReference>
<reference evidence="4 5" key="1">
    <citation type="submission" date="2020-05" db="EMBL/GenBank/DDBJ databases">
        <title>Horizontal transmission and recombination maintain forever young bacterial symbiont genomes.</title>
        <authorList>
            <person name="Russell S.L."/>
            <person name="Pepper-Tunick E."/>
            <person name="Svedberg J."/>
            <person name="Byrne A."/>
            <person name="Ruelas Castillo J."/>
            <person name="Vollmers C."/>
            <person name="Beinart R.A."/>
            <person name="Corbett-Detig R."/>
        </authorList>
    </citation>
    <scope>NUCLEOTIDE SEQUENCE [LARGE SCALE GENOMIC DNA]</scope>
    <source>
        <strain evidence="4">Santa_Monica_outfall</strain>
    </source>
</reference>
<dbReference type="SUPFAM" id="SSF52540">
    <property type="entry name" value="P-loop containing nucleoside triphosphate hydrolases"/>
    <property type="match status" value="1"/>
</dbReference>
<dbReference type="RefSeq" id="WP_174673044.1">
    <property type="nucleotide sequence ID" value="NZ_CP054491.1"/>
</dbReference>
<dbReference type="GO" id="GO:0016887">
    <property type="term" value="F:ATP hydrolysis activity"/>
    <property type="evidence" value="ECO:0007669"/>
    <property type="project" value="TreeGrafter"/>
</dbReference>
<dbReference type="GO" id="GO:0005524">
    <property type="term" value="F:ATP binding"/>
    <property type="evidence" value="ECO:0007669"/>
    <property type="project" value="UniProtKB-KW"/>
</dbReference>
<accession>A0A6N0HVJ1</accession>
<dbReference type="CDD" id="cd02038">
    <property type="entry name" value="FlhG-like"/>
    <property type="match status" value="1"/>
</dbReference>
<dbReference type="GO" id="GO:0051782">
    <property type="term" value="P:negative regulation of cell division"/>
    <property type="evidence" value="ECO:0007669"/>
    <property type="project" value="TreeGrafter"/>
</dbReference>
<dbReference type="InterPro" id="IPR050625">
    <property type="entry name" value="ParA/MinD_ATPase"/>
</dbReference>